<evidence type="ECO:0008006" key="3">
    <source>
        <dbReference type="Google" id="ProtNLM"/>
    </source>
</evidence>
<dbReference type="Proteomes" id="UP000030125">
    <property type="component" value="Unassembled WGS sequence"/>
</dbReference>
<dbReference type="SUPFAM" id="SSF56059">
    <property type="entry name" value="Glutathione synthetase ATP-binding domain-like"/>
    <property type="match status" value="1"/>
</dbReference>
<comment type="caution">
    <text evidence="1">The sequence shown here is derived from an EMBL/GenBank/DDBJ whole genome shotgun (WGS) entry which is preliminary data.</text>
</comment>
<name>A0A0A2EL59_PORCN</name>
<organism evidence="1 2">
    <name type="scientific">Porphyromonas cangingivalis</name>
    <dbReference type="NCBI Taxonomy" id="36874"/>
    <lineage>
        <taxon>Bacteria</taxon>
        <taxon>Pseudomonadati</taxon>
        <taxon>Bacteroidota</taxon>
        <taxon>Bacteroidia</taxon>
        <taxon>Bacteroidales</taxon>
        <taxon>Porphyromonadaceae</taxon>
        <taxon>Porphyromonas</taxon>
    </lineage>
</organism>
<protein>
    <recommendedName>
        <fullName evidence="3">ATP-grasp domain-containing protein</fullName>
    </recommendedName>
</protein>
<dbReference type="OrthoDB" id="5291617at2"/>
<reference evidence="1 2" key="1">
    <citation type="submission" date="2014-08" db="EMBL/GenBank/DDBJ databases">
        <title>Porphyromonas cangingivalis strain:COT-109_OH1386 Genome sequencing.</title>
        <authorList>
            <person name="Wallis C."/>
            <person name="Deusch O."/>
            <person name="O'Flynn C."/>
            <person name="Davis I."/>
            <person name="Jospin G."/>
            <person name="Darling A.E."/>
            <person name="Coil D.A."/>
            <person name="Alexiev A."/>
            <person name="Horsfall A."/>
            <person name="Kirkwood N."/>
            <person name="Harris S."/>
            <person name="Eisen J.A."/>
        </authorList>
    </citation>
    <scope>NUCLEOTIDE SEQUENCE [LARGE SCALE GENOMIC DNA]</scope>
    <source>
        <strain evidence="2">COT-109 OH1386</strain>
    </source>
</reference>
<dbReference type="AlphaFoldDB" id="A0A0A2EL59"/>
<evidence type="ECO:0000313" key="2">
    <source>
        <dbReference type="Proteomes" id="UP000030125"/>
    </source>
</evidence>
<gene>
    <name evidence="1" type="ORF">HQ35_07280</name>
</gene>
<proteinExistence type="predicted"/>
<sequence>MKECVRGTRPRTHFFNPGYESSVALGDKSYTPSGMVQMMRRDLWELPYYYADKGDTILCPYDLPSSQDLSGYELCPWGWAPELRYGRLSELVPYSYDEMKQWSSRHNTYLLLSELIRLYPDVYSEDILPQVIDPTLPSIVIEATKSYVLKEEFSSSGRGVIFAKGAEISDLIRRRQNKSSSKRLYLEPRHNKISDRGYEFVRQEDGKVIYVGPSDFYTTEGRYNGNRVERPEIIHERWRSTATSVSHDTYVNHLVHAIEALPLGRYRGPIGIDTMVHEEGGRLHLHPCIEVNVRPTMGWLAHALGERYLGDNTTGLFELKYYSSPEVLQKELRPTLTSPPPLYRSLRNTPLPPGRYLLTTLTPETRFVAILTVSHHT</sequence>
<keyword evidence="2" id="KW-1185">Reference proteome</keyword>
<evidence type="ECO:0000313" key="1">
    <source>
        <dbReference type="EMBL" id="KGN79596.1"/>
    </source>
</evidence>
<dbReference type="STRING" id="36874.HQ34_09200"/>
<dbReference type="RefSeq" id="WP_036852134.1">
    <property type="nucleotide sequence ID" value="NZ_JQJD01000048.1"/>
</dbReference>
<accession>A0A0A2EL59</accession>
<dbReference type="EMBL" id="JQJD01000048">
    <property type="protein sequence ID" value="KGN79596.1"/>
    <property type="molecule type" value="Genomic_DNA"/>
</dbReference>